<gene>
    <name evidence="3" type="ORF">LX64_01497</name>
</gene>
<dbReference type="Proteomes" id="UP000249547">
    <property type="component" value="Unassembled WGS sequence"/>
</dbReference>
<comment type="caution">
    <text evidence="3">The sequence shown here is derived from an EMBL/GenBank/DDBJ whole genome shotgun (WGS) entry which is preliminary data.</text>
</comment>
<accession>A0A327QZH5</accession>
<evidence type="ECO:0000313" key="3">
    <source>
        <dbReference type="EMBL" id="RAJ08843.1"/>
    </source>
</evidence>
<evidence type="ECO:0000313" key="4">
    <source>
        <dbReference type="Proteomes" id="UP000249547"/>
    </source>
</evidence>
<keyword evidence="1" id="KW-0812">Transmembrane</keyword>
<dbReference type="RefSeq" id="WP_158538565.1">
    <property type="nucleotide sequence ID" value="NZ_QLLL01000002.1"/>
</dbReference>
<dbReference type="InterPro" id="IPR027783">
    <property type="entry name" value="Bacterial_PH-related"/>
</dbReference>
<sequence>MRFETKLDTFGKITSGCIVLLTLGLLYTGFVDPAKPVYVGGAILLVVVLISLGLSPRSYSIEEGQLIIHRLVGQKRIPLASITAARHLDRSELGIVMRTMGIGGLFGYIGSFHSSKIGHYSSWTTNRDSLVLIETADKKYMISPTDYDGFLRAFQQAK</sequence>
<evidence type="ECO:0000256" key="1">
    <source>
        <dbReference type="SAM" id="Phobius"/>
    </source>
</evidence>
<dbReference type="OrthoDB" id="952021at2"/>
<organism evidence="3 4">
    <name type="scientific">Chitinophaga skermanii</name>
    <dbReference type="NCBI Taxonomy" id="331697"/>
    <lineage>
        <taxon>Bacteria</taxon>
        <taxon>Pseudomonadati</taxon>
        <taxon>Bacteroidota</taxon>
        <taxon>Chitinophagia</taxon>
        <taxon>Chitinophagales</taxon>
        <taxon>Chitinophagaceae</taxon>
        <taxon>Chitinophaga</taxon>
    </lineage>
</organism>
<evidence type="ECO:0000259" key="2">
    <source>
        <dbReference type="Pfam" id="PF10882"/>
    </source>
</evidence>
<name>A0A327QZH5_9BACT</name>
<dbReference type="EMBL" id="QLLL01000002">
    <property type="protein sequence ID" value="RAJ08843.1"/>
    <property type="molecule type" value="Genomic_DNA"/>
</dbReference>
<protein>
    <submittedName>
        <fullName evidence="3">PH (Pleckstrin Homology) domain-containing protein</fullName>
    </submittedName>
</protein>
<keyword evidence="1" id="KW-0472">Membrane</keyword>
<keyword evidence="4" id="KW-1185">Reference proteome</keyword>
<dbReference type="AlphaFoldDB" id="A0A327QZH5"/>
<feature type="transmembrane region" description="Helical" evidence="1">
    <location>
        <begin position="12"/>
        <end position="30"/>
    </location>
</feature>
<feature type="transmembrane region" description="Helical" evidence="1">
    <location>
        <begin position="36"/>
        <end position="54"/>
    </location>
</feature>
<keyword evidence="1" id="KW-1133">Transmembrane helix</keyword>
<feature type="domain" description="Bacterial Pleckstrin homology" evidence="2">
    <location>
        <begin position="58"/>
        <end position="156"/>
    </location>
</feature>
<dbReference type="Pfam" id="PF10882">
    <property type="entry name" value="bPH_5"/>
    <property type="match status" value="1"/>
</dbReference>
<proteinExistence type="predicted"/>
<reference evidence="3 4" key="1">
    <citation type="submission" date="2018-06" db="EMBL/GenBank/DDBJ databases">
        <title>Genomic Encyclopedia of Archaeal and Bacterial Type Strains, Phase II (KMG-II): from individual species to whole genera.</title>
        <authorList>
            <person name="Goeker M."/>
        </authorList>
    </citation>
    <scope>NUCLEOTIDE SEQUENCE [LARGE SCALE GENOMIC DNA]</scope>
    <source>
        <strain evidence="3 4">DSM 23857</strain>
    </source>
</reference>